<gene>
    <name evidence="2" type="ORF">EHE22_19850</name>
</gene>
<feature type="transmembrane region" description="Helical" evidence="1">
    <location>
        <begin position="69"/>
        <end position="88"/>
    </location>
</feature>
<dbReference type="RefSeq" id="WP_154144416.1">
    <property type="nucleotide sequence ID" value="NZ_PKQI01000003.1"/>
</dbReference>
<evidence type="ECO:0000313" key="3">
    <source>
        <dbReference type="Proteomes" id="UP000526233"/>
    </source>
</evidence>
<keyword evidence="1" id="KW-1133">Transmembrane helix</keyword>
<protein>
    <recommendedName>
        <fullName evidence="4">Holin</fullName>
    </recommendedName>
</protein>
<keyword evidence="1" id="KW-0812">Transmembrane</keyword>
<accession>A0A7Y3T857</accession>
<feature type="transmembrane region" description="Helical" evidence="1">
    <location>
        <begin position="35"/>
        <end position="57"/>
    </location>
</feature>
<comment type="caution">
    <text evidence="2">The sequence shown here is derived from an EMBL/GenBank/DDBJ whole genome shotgun (WGS) entry which is preliminary data.</text>
</comment>
<organism evidence="2 3">
    <name type="scientific">Brucella pseudogrignonensis</name>
    <dbReference type="NCBI Taxonomy" id="419475"/>
    <lineage>
        <taxon>Bacteria</taxon>
        <taxon>Pseudomonadati</taxon>
        <taxon>Pseudomonadota</taxon>
        <taxon>Alphaproteobacteria</taxon>
        <taxon>Hyphomicrobiales</taxon>
        <taxon>Brucellaceae</taxon>
        <taxon>Brucella/Ochrobactrum group</taxon>
        <taxon>Brucella</taxon>
    </lineage>
</organism>
<proteinExistence type="predicted"/>
<dbReference type="AlphaFoldDB" id="A0A7Y3T857"/>
<evidence type="ECO:0008006" key="4">
    <source>
        <dbReference type="Google" id="ProtNLM"/>
    </source>
</evidence>
<dbReference type="EMBL" id="PKQI01000003">
    <property type="protein sequence ID" value="NNV22668.1"/>
    <property type="molecule type" value="Genomic_DNA"/>
</dbReference>
<dbReference type="Proteomes" id="UP000526233">
    <property type="component" value="Unassembled WGS sequence"/>
</dbReference>
<evidence type="ECO:0000313" key="2">
    <source>
        <dbReference type="EMBL" id="NNV22668.1"/>
    </source>
</evidence>
<feature type="transmembrane region" description="Helical" evidence="1">
    <location>
        <begin position="6"/>
        <end position="28"/>
    </location>
</feature>
<evidence type="ECO:0000256" key="1">
    <source>
        <dbReference type="SAM" id="Phobius"/>
    </source>
</evidence>
<keyword evidence="1" id="KW-0472">Membrane</keyword>
<sequence>MTGPETIFGLKVATLLSSCVAAVISVVLDWRAHNFLTAVGSIAAGVFVGVVATDLTLELLGVSENPGSWGYAVSAAYGITGRNLILWLKQASENPPQLIKDIFGIGKGTGKNG</sequence>
<reference evidence="2 3" key="1">
    <citation type="submission" date="2018-11" db="EMBL/GenBank/DDBJ databases">
        <title>Genome sequencing and analysis.</title>
        <authorList>
            <person name="Huang Y.-T."/>
        </authorList>
    </citation>
    <scope>NUCLEOTIDE SEQUENCE [LARGE SCALE GENOMIC DNA]</scope>
    <source>
        <strain evidence="2 3">SHIN</strain>
    </source>
</reference>
<name>A0A7Y3T857_9HYPH</name>